<organism evidence="1">
    <name type="scientific">viral metagenome</name>
    <dbReference type="NCBI Taxonomy" id="1070528"/>
    <lineage>
        <taxon>unclassified sequences</taxon>
        <taxon>metagenomes</taxon>
        <taxon>organismal metagenomes</taxon>
    </lineage>
</organism>
<proteinExistence type="predicted"/>
<name>A0A6C0LZM0_9ZZZZ</name>
<sequence length="120" mass="13623">MTDTTVVLHSDALCEAVLANIVERQIPGLVTVAYGSYTRDVVNEKGTLQRSYMVMERADMSLADAIYHRTITYDEVQSIVKDITARMTVAKKKKTCVTLFTMTYVQTTYYYGDNCRQMVV</sequence>
<dbReference type="EMBL" id="MN740609">
    <property type="protein sequence ID" value="QHU35475.1"/>
    <property type="molecule type" value="Genomic_DNA"/>
</dbReference>
<protein>
    <submittedName>
        <fullName evidence="1">Uncharacterized protein</fullName>
    </submittedName>
</protein>
<reference evidence="1" key="1">
    <citation type="journal article" date="2020" name="Nature">
        <title>Giant virus diversity and host interactions through global metagenomics.</title>
        <authorList>
            <person name="Schulz F."/>
            <person name="Roux S."/>
            <person name="Paez-Espino D."/>
            <person name="Jungbluth S."/>
            <person name="Walsh D.A."/>
            <person name="Denef V.J."/>
            <person name="McMahon K.D."/>
            <person name="Konstantinidis K.T."/>
            <person name="Eloe-Fadrosh E.A."/>
            <person name="Kyrpides N.C."/>
            <person name="Woyke T."/>
        </authorList>
    </citation>
    <scope>NUCLEOTIDE SEQUENCE</scope>
    <source>
        <strain evidence="1">GVMAG-S-1029409-49</strain>
    </source>
</reference>
<accession>A0A6C0LZM0</accession>
<dbReference type="AlphaFoldDB" id="A0A6C0LZM0"/>
<evidence type="ECO:0000313" key="1">
    <source>
        <dbReference type="EMBL" id="QHU35475.1"/>
    </source>
</evidence>